<evidence type="ECO:0000313" key="2">
    <source>
        <dbReference type="Proteomes" id="UP001163046"/>
    </source>
</evidence>
<evidence type="ECO:0000313" key="1">
    <source>
        <dbReference type="EMBL" id="KAJ7378597.1"/>
    </source>
</evidence>
<organism evidence="1 2">
    <name type="scientific">Desmophyllum pertusum</name>
    <dbReference type="NCBI Taxonomy" id="174260"/>
    <lineage>
        <taxon>Eukaryota</taxon>
        <taxon>Metazoa</taxon>
        <taxon>Cnidaria</taxon>
        <taxon>Anthozoa</taxon>
        <taxon>Hexacorallia</taxon>
        <taxon>Scleractinia</taxon>
        <taxon>Caryophylliina</taxon>
        <taxon>Caryophylliidae</taxon>
        <taxon>Desmophyllum</taxon>
    </lineage>
</organism>
<name>A0A9X0CWI5_9CNID</name>
<accession>A0A9X0CWI5</accession>
<gene>
    <name evidence="1" type="ORF">OS493_021897</name>
</gene>
<protein>
    <submittedName>
        <fullName evidence="1">Uncharacterized protein</fullName>
    </submittedName>
</protein>
<dbReference type="Proteomes" id="UP001163046">
    <property type="component" value="Unassembled WGS sequence"/>
</dbReference>
<keyword evidence="2" id="KW-1185">Reference proteome</keyword>
<sequence length="68" mass="8033">MINGTKTRKYCEYMNREDLITAIEKRRKGLEIAIRVYMIQGPISVSEITLRWKSRMSDGQLQIPTKSW</sequence>
<dbReference type="AlphaFoldDB" id="A0A9X0CWI5"/>
<comment type="caution">
    <text evidence="1">The sequence shown here is derived from an EMBL/GenBank/DDBJ whole genome shotgun (WGS) entry which is preliminary data.</text>
</comment>
<reference evidence="1" key="1">
    <citation type="submission" date="2023-01" db="EMBL/GenBank/DDBJ databases">
        <title>Genome assembly of the deep-sea coral Lophelia pertusa.</title>
        <authorList>
            <person name="Herrera S."/>
            <person name="Cordes E."/>
        </authorList>
    </citation>
    <scope>NUCLEOTIDE SEQUENCE</scope>
    <source>
        <strain evidence="1">USNM1676648</strain>
        <tissue evidence="1">Polyp</tissue>
    </source>
</reference>
<dbReference type="EMBL" id="MU826364">
    <property type="protein sequence ID" value="KAJ7378597.1"/>
    <property type="molecule type" value="Genomic_DNA"/>
</dbReference>
<proteinExistence type="predicted"/>